<protein>
    <submittedName>
        <fullName evidence="4">Uncharacterized protein</fullName>
    </submittedName>
</protein>
<organism evidence="4 5">
    <name type="scientific">Longispora fulva</name>
    <dbReference type="NCBI Taxonomy" id="619741"/>
    <lineage>
        <taxon>Bacteria</taxon>
        <taxon>Bacillati</taxon>
        <taxon>Actinomycetota</taxon>
        <taxon>Actinomycetes</taxon>
        <taxon>Micromonosporales</taxon>
        <taxon>Micromonosporaceae</taxon>
        <taxon>Longispora</taxon>
    </lineage>
</organism>
<keyword evidence="2" id="KW-0812">Transmembrane</keyword>
<dbReference type="RefSeq" id="WP_197004748.1">
    <property type="nucleotide sequence ID" value="NZ_BONS01000017.1"/>
</dbReference>
<reference evidence="4" key="1">
    <citation type="submission" date="2020-11" db="EMBL/GenBank/DDBJ databases">
        <title>Sequencing the genomes of 1000 actinobacteria strains.</title>
        <authorList>
            <person name="Klenk H.-P."/>
        </authorList>
    </citation>
    <scope>NUCLEOTIDE SEQUENCE</scope>
    <source>
        <strain evidence="4">DSM 45356</strain>
    </source>
</reference>
<evidence type="ECO:0000256" key="2">
    <source>
        <dbReference type="SAM" id="Phobius"/>
    </source>
</evidence>
<feature type="signal peptide" evidence="3">
    <location>
        <begin position="1"/>
        <end position="29"/>
    </location>
</feature>
<sequence length="448" mass="44611">MSTVRVRRTAPALLVLLSGVIATPASAHAATPVCHPAPYTASADATLLRLGLLDLRPLGVGLPPLLDARVGLAHADVDSTRRTTTTAEARYADAALLGLAVPLPGSVARQTAPADNPTPATTVARTLDAGGLVGATVGESTASARWQDRYGCGEVARLSSADTAVTSAEVLPGDAPHLPLVESLLGGTTRATPLVRVASVASARAGTETVRLDGGRVGVAATAAAGIADVALFDQIRVRVLHQPSLTVVSAASRADAAVRYDAPLLEVTLPGGRVQRLDTPKAAVDATVYARALPGRIDSGRAPAALGVRLSIGELSATVTERGAVRAEAATLRLQVSLAGAPVADIGLGLLSATATAPGAQDGQPTPGGPGETGYPHPTGTPTSGRPSTTGPAGSPSPTPVVLTSGGGGLPVTGVRILGYAAGGLALAGGGLLLLWLARRRRGGFTA</sequence>
<comment type="caution">
    <text evidence="4">The sequence shown here is derived from an EMBL/GenBank/DDBJ whole genome shotgun (WGS) entry which is preliminary data.</text>
</comment>
<evidence type="ECO:0000313" key="4">
    <source>
        <dbReference type="EMBL" id="MBG6137939.1"/>
    </source>
</evidence>
<feature type="region of interest" description="Disordered" evidence="1">
    <location>
        <begin position="358"/>
        <end position="406"/>
    </location>
</feature>
<proteinExistence type="predicted"/>
<feature type="chain" id="PRO_5035230957" evidence="3">
    <location>
        <begin position="30"/>
        <end position="448"/>
    </location>
</feature>
<keyword evidence="2" id="KW-0472">Membrane</keyword>
<keyword evidence="2" id="KW-1133">Transmembrane helix</keyword>
<dbReference type="Proteomes" id="UP000622552">
    <property type="component" value="Unassembled WGS sequence"/>
</dbReference>
<keyword evidence="3" id="KW-0732">Signal</keyword>
<feature type="transmembrane region" description="Helical" evidence="2">
    <location>
        <begin position="418"/>
        <end position="439"/>
    </location>
</feature>
<keyword evidence="5" id="KW-1185">Reference proteome</keyword>
<evidence type="ECO:0000256" key="1">
    <source>
        <dbReference type="SAM" id="MobiDB-lite"/>
    </source>
</evidence>
<gene>
    <name evidence="4" type="ORF">IW245_004133</name>
</gene>
<dbReference type="EMBL" id="JADOUF010000001">
    <property type="protein sequence ID" value="MBG6137939.1"/>
    <property type="molecule type" value="Genomic_DNA"/>
</dbReference>
<accession>A0A8J7GSN5</accession>
<evidence type="ECO:0000256" key="3">
    <source>
        <dbReference type="SAM" id="SignalP"/>
    </source>
</evidence>
<evidence type="ECO:0000313" key="5">
    <source>
        <dbReference type="Proteomes" id="UP000622552"/>
    </source>
</evidence>
<dbReference type="AlphaFoldDB" id="A0A8J7GSN5"/>
<feature type="compositionally biased region" description="Low complexity" evidence="1">
    <location>
        <begin position="374"/>
        <end position="397"/>
    </location>
</feature>
<name>A0A8J7GSN5_9ACTN</name>